<accession>A0ABV2LDW8</accession>
<dbReference type="EMBL" id="JBEPMM010000021">
    <property type="protein sequence ID" value="MET3695030.1"/>
    <property type="molecule type" value="Genomic_DNA"/>
</dbReference>
<dbReference type="Proteomes" id="UP001549145">
    <property type="component" value="Unassembled WGS sequence"/>
</dbReference>
<evidence type="ECO:0000313" key="2">
    <source>
        <dbReference type="Proteomes" id="UP001549145"/>
    </source>
</evidence>
<comment type="caution">
    <text evidence="1">The sequence shown here is derived from an EMBL/GenBank/DDBJ whole genome shotgun (WGS) entry which is preliminary data.</text>
</comment>
<keyword evidence="2" id="KW-1185">Reference proteome</keyword>
<organism evidence="1 2">
    <name type="scientific">Methylobacterium goesingense</name>
    <dbReference type="NCBI Taxonomy" id="243690"/>
    <lineage>
        <taxon>Bacteria</taxon>
        <taxon>Pseudomonadati</taxon>
        <taxon>Pseudomonadota</taxon>
        <taxon>Alphaproteobacteria</taxon>
        <taxon>Hyphomicrobiales</taxon>
        <taxon>Methylobacteriaceae</taxon>
        <taxon>Methylobacterium</taxon>
    </lineage>
</organism>
<reference evidence="1 2" key="1">
    <citation type="submission" date="2024-06" db="EMBL/GenBank/DDBJ databases">
        <title>Genomic Encyclopedia of Type Strains, Phase IV (KMG-IV): sequencing the most valuable type-strain genomes for metagenomic binning, comparative biology and taxonomic classification.</title>
        <authorList>
            <person name="Goeker M."/>
        </authorList>
    </citation>
    <scope>NUCLEOTIDE SEQUENCE [LARGE SCALE GENOMIC DNA]</scope>
    <source>
        <strain evidence="1 2">DSM 21331</strain>
    </source>
</reference>
<sequence length="63" mass="6809">MNGRSFWAIGLDSNIYRSAGVGAWVYVGRNAQDLAASSDGGVVTVNRTTKAIWRKFSDNTVEA</sequence>
<gene>
    <name evidence="1" type="ORF">ABID43_004595</name>
</gene>
<protein>
    <submittedName>
        <fullName evidence="1">Uncharacterized protein</fullName>
    </submittedName>
</protein>
<proteinExistence type="predicted"/>
<evidence type="ECO:0000313" key="1">
    <source>
        <dbReference type="EMBL" id="MET3695030.1"/>
    </source>
</evidence>
<dbReference type="RefSeq" id="WP_238280668.1">
    <property type="nucleotide sequence ID" value="NZ_BPQL01000094.1"/>
</dbReference>
<name>A0ABV2LDW8_9HYPH</name>